<dbReference type="GO" id="GO:0016407">
    <property type="term" value="F:acetyltransferase activity"/>
    <property type="evidence" value="ECO:0007669"/>
    <property type="project" value="TreeGrafter"/>
</dbReference>
<comment type="similarity">
    <text evidence="2 7">Belongs to the 2-oxoacid dehydrogenase family.</text>
</comment>
<dbReference type="PROSITE" id="PS50968">
    <property type="entry name" value="BIOTINYL_LIPOYL"/>
    <property type="match status" value="1"/>
</dbReference>
<dbReference type="InterPro" id="IPR001078">
    <property type="entry name" value="2-oxoacid_DH_actylTfrase"/>
</dbReference>
<evidence type="ECO:0000313" key="12">
    <source>
        <dbReference type="Proteomes" id="UP000274271"/>
    </source>
</evidence>
<dbReference type="InterPro" id="IPR011053">
    <property type="entry name" value="Single_hybrid_motif"/>
</dbReference>
<dbReference type="InterPro" id="IPR003016">
    <property type="entry name" value="2-oxoA_DH_lipoyl-BS"/>
</dbReference>
<dbReference type="Pfam" id="PF02817">
    <property type="entry name" value="E3_binding"/>
    <property type="match status" value="1"/>
</dbReference>
<dbReference type="Proteomes" id="UP000274271">
    <property type="component" value="Unassembled WGS sequence"/>
</dbReference>
<dbReference type="CDD" id="cd06849">
    <property type="entry name" value="lipoyl_domain"/>
    <property type="match status" value="1"/>
</dbReference>
<name>A0A3P1CWM7_9BACT</name>
<dbReference type="SUPFAM" id="SSF52777">
    <property type="entry name" value="CoA-dependent acyltransferases"/>
    <property type="match status" value="1"/>
</dbReference>
<reference evidence="11 12" key="1">
    <citation type="submission" date="2018-11" db="EMBL/GenBank/DDBJ databases">
        <authorList>
            <person name="Zhou Z."/>
            <person name="Wang G."/>
        </authorList>
    </citation>
    <scope>NUCLEOTIDE SEQUENCE [LARGE SCALE GENOMIC DNA]</scope>
    <source>
        <strain evidence="11 12">KCTC42998</strain>
    </source>
</reference>
<dbReference type="PANTHER" id="PTHR43178:SF5">
    <property type="entry name" value="LIPOAMIDE ACYLTRANSFERASE COMPONENT OF BRANCHED-CHAIN ALPHA-KETO ACID DEHYDROGENASE COMPLEX, MITOCHONDRIAL"/>
    <property type="match status" value="1"/>
</dbReference>
<dbReference type="PANTHER" id="PTHR43178">
    <property type="entry name" value="DIHYDROLIPOAMIDE ACETYLTRANSFERASE COMPONENT OF PYRUVATE DEHYDROGENASE COMPLEX"/>
    <property type="match status" value="1"/>
</dbReference>
<dbReference type="RefSeq" id="WP_124904788.1">
    <property type="nucleotide sequence ID" value="NZ_RQJP01000001.1"/>
</dbReference>
<sequence length="441" mass="47833">MALVDMVMPTMGESIVECTVISWLKQPGDRIEADDSILEVATDKVDTEVPSSHSGILKEILVNDGDVVAIGSPVARIEVEHEAGVPASQPSSSPSDTSFVGETEEQDVASVAAKLEADISKLSPGNPPIRTDAETTIAETNRFYSPLVVSIAKAEGISQAELASIRGTGAENRLTKNDILAYVEKRKAEPVSPGVSFPKAASVTGQDDIIQMDRMRKIIAERMVESKRIAPHVSSFVETDMTVLVQWRERIKKTFLQQYGENITFTPLLIEAVVKAIRDFPLINISVNGDKIIVKKAINIGMAVALPSGNLIVPVIHNADQYNLVGLTRKVNDLSRRARENKLTADDLANGTYTVSNIGTFGNVMGTPIIVQPQVAIMAFGTIAKKPAVIETPQGDLIGVRQKMFISHSYDHRVVDGSLGGQFVKRVSDYLEGFDSERKIV</sequence>
<dbReference type="SUPFAM" id="SSF51230">
    <property type="entry name" value="Single hybrid motif"/>
    <property type="match status" value="1"/>
</dbReference>
<dbReference type="AlphaFoldDB" id="A0A3P1CWM7"/>
<evidence type="ECO:0000256" key="5">
    <source>
        <dbReference type="ARBA" id="ARBA00022823"/>
    </source>
</evidence>
<dbReference type="GO" id="GO:0005737">
    <property type="term" value="C:cytoplasm"/>
    <property type="evidence" value="ECO:0007669"/>
    <property type="project" value="TreeGrafter"/>
</dbReference>
<keyword evidence="12" id="KW-1185">Reference proteome</keyword>
<dbReference type="InterPro" id="IPR000089">
    <property type="entry name" value="Biotin_lipoyl"/>
</dbReference>
<accession>A0A3P1CWM7</accession>
<dbReference type="InterPro" id="IPR050743">
    <property type="entry name" value="2-oxoacid_DH_E2_comp"/>
</dbReference>
<dbReference type="Gene3D" id="4.10.320.10">
    <property type="entry name" value="E3-binding domain"/>
    <property type="match status" value="1"/>
</dbReference>
<evidence type="ECO:0000256" key="7">
    <source>
        <dbReference type="RuleBase" id="RU003423"/>
    </source>
</evidence>
<dbReference type="Gene3D" id="3.30.559.10">
    <property type="entry name" value="Chloramphenicol acetyltransferase-like domain"/>
    <property type="match status" value="1"/>
</dbReference>
<feature type="compositionally biased region" description="Low complexity" evidence="8">
    <location>
        <begin position="86"/>
        <end position="98"/>
    </location>
</feature>
<keyword evidence="6 7" id="KW-0012">Acyltransferase</keyword>
<evidence type="ECO:0000256" key="1">
    <source>
        <dbReference type="ARBA" id="ARBA00001938"/>
    </source>
</evidence>
<dbReference type="InterPro" id="IPR004167">
    <property type="entry name" value="PSBD"/>
</dbReference>
<organism evidence="11 12">
    <name type="scientific">Larkinella knui</name>
    <dbReference type="NCBI Taxonomy" id="2025310"/>
    <lineage>
        <taxon>Bacteria</taxon>
        <taxon>Pseudomonadati</taxon>
        <taxon>Bacteroidota</taxon>
        <taxon>Cytophagia</taxon>
        <taxon>Cytophagales</taxon>
        <taxon>Spirosomataceae</taxon>
        <taxon>Larkinella</taxon>
    </lineage>
</organism>
<dbReference type="InterPro" id="IPR036625">
    <property type="entry name" value="E3-bd_dom_sf"/>
</dbReference>
<keyword evidence="5 7" id="KW-0450">Lipoyl</keyword>
<dbReference type="Pfam" id="PF00364">
    <property type="entry name" value="Biotin_lipoyl"/>
    <property type="match status" value="1"/>
</dbReference>
<dbReference type="Pfam" id="PF00198">
    <property type="entry name" value="2-oxoacid_dh"/>
    <property type="match status" value="1"/>
</dbReference>
<evidence type="ECO:0000256" key="2">
    <source>
        <dbReference type="ARBA" id="ARBA00007317"/>
    </source>
</evidence>
<comment type="subunit">
    <text evidence="3">Forms a 24-polypeptide structural core with octahedral symmetry.</text>
</comment>
<evidence type="ECO:0000259" key="10">
    <source>
        <dbReference type="PROSITE" id="PS51826"/>
    </source>
</evidence>
<evidence type="ECO:0000256" key="8">
    <source>
        <dbReference type="SAM" id="MobiDB-lite"/>
    </source>
</evidence>
<dbReference type="InterPro" id="IPR023213">
    <property type="entry name" value="CAT-like_dom_sf"/>
</dbReference>
<dbReference type="GO" id="GO:0031405">
    <property type="term" value="F:lipoic acid binding"/>
    <property type="evidence" value="ECO:0007669"/>
    <property type="project" value="TreeGrafter"/>
</dbReference>
<feature type="domain" description="Lipoyl-binding" evidence="9">
    <location>
        <begin position="3"/>
        <end position="78"/>
    </location>
</feature>
<comment type="caution">
    <text evidence="11">The sequence shown here is derived from an EMBL/GenBank/DDBJ whole genome shotgun (WGS) entry which is preliminary data.</text>
</comment>
<feature type="domain" description="Peripheral subunit-binding (PSBD)" evidence="10">
    <location>
        <begin position="143"/>
        <end position="183"/>
    </location>
</feature>
<evidence type="ECO:0000259" key="9">
    <source>
        <dbReference type="PROSITE" id="PS50968"/>
    </source>
</evidence>
<evidence type="ECO:0000256" key="6">
    <source>
        <dbReference type="ARBA" id="ARBA00023315"/>
    </source>
</evidence>
<evidence type="ECO:0000256" key="3">
    <source>
        <dbReference type="ARBA" id="ARBA00011484"/>
    </source>
</evidence>
<dbReference type="EC" id="2.3.1.-" evidence="7"/>
<feature type="region of interest" description="Disordered" evidence="8">
    <location>
        <begin position="82"/>
        <end position="106"/>
    </location>
</feature>
<protein>
    <recommendedName>
        <fullName evidence="7">Dihydrolipoamide acetyltransferase component of pyruvate dehydrogenase complex</fullName>
        <ecNumber evidence="7">2.3.1.-</ecNumber>
    </recommendedName>
</protein>
<dbReference type="PROSITE" id="PS00189">
    <property type="entry name" value="LIPOYL"/>
    <property type="match status" value="1"/>
</dbReference>
<gene>
    <name evidence="11" type="ORF">EHT87_05905</name>
</gene>
<evidence type="ECO:0000256" key="4">
    <source>
        <dbReference type="ARBA" id="ARBA00022679"/>
    </source>
</evidence>
<dbReference type="SUPFAM" id="SSF47005">
    <property type="entry name" value="Peripheral subunit-binding domain of 2-oxo acid dehydrogenase complex"/>
    <property type="match status" value="1"/>
</dbReference>
<dbReference type="PROSITE" id="PS51826">
    <property type="entry name" value="PSBD"/>
    <property type="match status" value="1"/>
</dbReference>
<dbReference type="EMBL" id="RQJP01000001">
    <property type="protein sequence ID" value="RRB17812.1"/>
    <property type="molecule type" value="Genomic_DNA"/>
</dbReference>
<proteinExistence type="inferred from homology"/>
<dbReference type="OrthoDB" id="9805770at2"/>
<evidence type="ECO:0000313" key="11">
    <source>
        <dbReference type="EMBL" id="RRB17812.1"/>
    </source>
</evidence>
<keyword evidence="4 7" id="KW-0808">Transferase</keyword>
<dbReference type="Gene3D" id="2.40.50.100">
    <property type="match status" value="1"/>
</dbReference>
<comment type="cofactor">
    <cofactor evidence="1 7">
        <name>(R)-lipoate</name>
        <dbReference type="ChEBI" id="CHEBI:83088"/>
    </cofactor>
</comment>